<keyword evidence="3 9" id="KW-0812">Transmembrane</keyword>
<reference evidence="11" key="1">
    <citation type="journal article" date="2023" name="Commun. Biol.">
        <title>Genome analysis of Parmales, the sister group of diatoms, reveals the evolutionary specialization of diatoms from phago-mixotrophs to photoautotrophs.</title>
        <authorList>
            <person name="Ban H."/>
            <person name="Sato S."/>
            <person name="Yoshikawa S."/>
            <person name="Yamada K."/>
            <person name="Nakamura Y."/>
            <person name="Ichinomiya M."/>
            <person name="Sato N."/>
            <person name="Blanc-Mathieu R."/>
            <person name="Endo H."/>
            <person name="Kuwata A."/>
            <person name="Ogata H."/>
        </authorList>
    </citation>
    <scope>NUCLEOTIDE SEQUENCE [LARGE SCALE GENOMIC DNA]</scope>
</reference>
<dbReference type="InterPro" id="IPR039204">
    <property type="entry name" value="MRS2-like"/>
</dbReference>
<keyword evidence="7 9" id="KW-0406">Ion transport</keyword>
<protein>
    <recommendedName>
        <fullName evidence="9">Magnesium transporter</fullName>
    </recommendedName>
</protein>
<comment type="caution">
    <text evidence="10">The sequence shown here is derived from an EMBL/GenBank/DDBJ whole genome shotgun (WGS) entry which is preliminary data.</text>
</comment>
<evidence type="ECO:0000313" key="11">
    <source>
        <dbReference type="Proteomes" id="UP001165065"/>
    </source>
</evidence>
<evidence type="ECO:0000256" key="4">
    <source>
        <dbReference type="ARBA" id="ARBA00022842"/>
    </source>
</evidence>
<keyword evidence="11" id="KW-1185">Reference proteome</keyword>
<dbReference type="Pfam" id="PF22099">
    <property type="entry name" value="MRS2-like"/>
    <property type="match status" value="1"/>
</dbReference>
<gene>
    <name evidence="10" type="ORF">TrCOL_g314</name>
</gene>
<dbReference type="GO" id="GO:0005743">
    <property type="term" value="C:mitochondrial inner membrane"/>
    <property type="evidence" value="ECO:0007669"/>
    <property type="project" value="UniProtKB-SubCell"/>
</dbReference>
<sequence length="508" mass="56545">MFAKNFGSRSRRLLRVVQQPYSPLSPHCSALSCLIPIKDRSYASLPSNRVQQYGQTYPCIAIRAPSLKSPNFPPLTSTEKMDVPVKAILQKSRGIHVRDLLALSIQTDSMDPGDHLVLPRGEAVLMKIGHIKAITWRDCAYLFDSHRPDVVLFSSTLQNSLVQLPSSPSEHFELFFLEEVLREVCDTWDRRIKLYRPVVDKVIGGVGDGTGDGGVHRLVPLKDSLMDFQVHVQSLLNTLNNLLENDDDMVGLLLTEKWIAQKEGKEVDLNDHEVVELLLEDYSRQLHSILGNITKLLGRVQTAQDHYAIKLSTYRNDMIRMNVRLSIATVGMGFATMVAGFFGMNVTHGLEEIPGVFFPTVVGSLSVGGAIYLACQSHLSGGAAQHRGKMRAMEAQSVTMMLKDMNSLDYAVKRVIEDGGEEGREEGVEGEREGKLGREDFRMILETARGGRRVTDGELQLIFDIIDESGDGFFQKGEFRKLDLEWRKAVGEEQGLGEEGGEDGVNKS</sequence>
<accession>A0A9W7GJA7</accession>
<dbReference type="Proteomes" id="UP001165065">
    <property type="component" value="Unassembled WGS sequence"/>
</dbReference>
<dbReference type="GO" id="GO:0015095">
    <property type="term" value="F:magnesium ion transmembrane transporter activity"/>
    <property type="evidence" value="ECO:0007669"/>
    <property type="project" value="TreeGrafter"/>
</dbReference>
<keyword evidence="2 9" id="KW-0813">Transport</keyword>
<comment type="subcellular location">
    <subcellularLocation>
        <location evidence="1">Membrane</location>
        <topology evidence="1">Multi-pass membrane protein</topology>
    </subcellularLocation>
    <subcellularLocation>
        <location evidence="9">Mitochondrion inner membrane</location>
        <topology evidence="9">Multi-pass membrane protein</topology>
    </subcellularLocation>
</comment>
<dbReference type="AlphaFoldDB" id="A0A9W7GJA7"/>
<keyword evidence="4 9" id="KW-0460">Magnesium</keyword>
<comment type="similarity">
    <text evidence="9">Belongs to the CorA metal ion transporter (MIT) (TC 1.A.35) family.</text>
</comment>
<evidence type="ECO:0000256" key="1">
    <source>
        <dbReference type="ARBA" id="ARBA00004141"/>
    </source>
</evidence>
<dbReference type="InterPro" id="IPR011992">
    <property type="entry name" value="EF-hand-dom_pair"/>
</dbReference>
<evidence type="ECO:0000313" key="10">
    <source>
        <dbReference type="EMBL" id="GMI46265.1"/>
    </source>
</evidence>
<keyword evidence="5" id="KW-0809">Transit peptide</keyword>
<evidence type="ECO:0000256" key="5">
    <source>
        <dbReference type="ARBA" id="ARBA00022946"/>
    </source>
</evidence>
<evidence type="ECO:0000256" key="9">
    <source>
        <dbReference type="RuleBase" id="RU366042"/>
    </source>
</evidence>
<evidence type="ECO:0000256" key="7">
    <source>
        <dbReference type="ARBA" id="ARBA00023065"/>
    </source>
</evidence>
<feature type="transmembrane region" description="Helical" evidence="9">
    <location>
        <begin position="325"/>
        <end position="344"/>
    </location>
</feature>
<dbReference type="EMBL" id="BRYA01000290">
    <property type="protein sequence ID" value="GMI46265.1"/>
    <property type="molecule type" value="Genomic_DNA"/>
</dbReference>
<evidence type="ECO:0000256" key="6">
    <source>
        <dbReference type="ARBA" id="ARBA00022989"/>
    </source>
</evidence>
<evidence type="ECO:0000256" key="8">
    <source>
        <dbReference type="ARBA" id="ARBA00023136"/>
    </source>
</evidence>
<dbReference type="Gene3D" id="1.20.58.340">
    <property type="entry name" value="Magnesium transport protein CorA, transmembrane region"/>
    <property type="match status" value="1"/>
</dbReference>
<dbReference type="PROSITE" id="PS51257">
    <property type="entry name" value="PROKAR_LIPOPROTEIN"/>
    <property type="match status" value="1"/>
</dbReference>
<dbReference type="CDD" id="cd12823">
    <property type="entry name" value="Mrs2_Mfm1p-like"/>
    <property type="match status" value="1"/>
</dbReference>
<dbReference type="PANTHER" id="PTHR13890">
    <property type="entry name" value="RNA SPLICING PROTEIN MRS2, MITOCHONDRIAL"/>
    <property type="match status" value="1"/>
</dbReference>
<dbReference type="OrthoDB" id="10251508at2759"/>
<name>A0A9W7GJA7_9STRA</name>
<keyword evidence="9" id="KW-0999">Mitochondrion inner membrane</keyword>
<proteinExistence type="inferred from homology"/>
<keyword evidence="9" id="KW-0496">Mitochondrion</keyword>
<keyword evidence="8 9" id="KW-0472">Membrane</keyword>
<dbReference type="SUPFAM" id="SSF47473">
    <property type="entry name" value="EF-hand"/>
    <property type="match status" value="1"/>
</dbReference>
<evidence type="ECO:0000256" key="3">
    <source>
        <dbReference type="ARBA" id="ARBA00022692"/>
    </source>
</evidence>
<evidence type="ECO:0000256" key="2">
    <source>
        <dbReference type="ARBA" id="ARBA00022448"/>
    </source>
</evidence>
<keyword evidence="6 9" id="KW-1133">Transmembrane helix</keyword>
<feature type="transmembrane region" description="Helical" evidence="9">
    <location>
        <begin position="356"/>
        <end position="375"/>
    </location>
</feature>
<dbReference type="PANTHER" id="PTHR13890:SF0">
    <property type="entry name" value="MAGNESIUM TRANSPORTER MRS2 HOMOLOG, MITOCHONDRIAL"/>
    <property type="match status" value="1"/>
</dbReference>
<organism evidence="10 11">
    <name type="scientific">Triparma columacea</name>
    <dbReference type="NCBI Taxonomy" id="722753"/>
    <lineage>
        <taxon>Eukaryota</taxon>
        <taxon>Sar</taxon>
        <taxon>Stramenopiles</taxon>
        <taxon>Ochrophyta</taxon>
        <taxon>Bolidophyceae</taxon>
        <taxon>Parmales</taxon>
        <taxon>Triparmaceae</taxon>
        <taxon>Triparma</taxon>
    </lineage>
</organism>